<feature type="transmembrane region" description="Helical" evidence="2">
    <location>
        <begin position="13"/>
        <end position="32"/>
    </location>
</feature>
<keyword evidence="1" id="KW-0175">Coiled coil</keyword>
<keyword evidence="2" id="KW-1133">Transmembrane helix</keyword>
<proteinExistence type="predicted"/>
<feature type="transmembrane region" description="Helical" evidence="2">
    <location>
        <begin position="160"/>
        <end position="184"/>
    </location>
</feature>
<feature type="transmembrane region" description="Helical" evidence="2">
    <location>
        <begin position="191"/>
        <end position="208"/>
    </location>
</feature>
<evidence type="ECO:0000313" key="4">
    <source>
        <dbReference type="Proteomes" id="UP000825123"/>
    </source>
</evidence>
<evidence type="ECO:0000256" key="2">
    <source>
        <dbReference type="SAM" id="Phobius"/>
    </source>
</evidence>
<dbReference type="AlphaFoldDB" id="A0A8D5U551"/>
<evidence type="ECO:0000256" key="1">
    <source>
        <dbReference type="SAM" id="Coils"/>
    </source>
</evidence>
<feature type="coiled-coil region" evidence="1">
    <location>
        <begin position="235"/>
        <end position="287"/>
    </location>
</feature>
<reference evidence="3 4" key="1">
    <citation type="submission" date="2021-04" db="EMBL/GenBank/DDBJ databases">
        <title>Complete genome sequence of Stygiolobus sp. KN-1.</title>
        <authorList>
            <person name="Nakamura K."/>
            <person name="Sakai H."/>
            <person name="Kurosawa N."/>
        </authorList>
    </citation>
    <scope>NUCLEOTIDE SEQUENCE [LARGE SCALE GENOMIC DNA]</scope>
    <source>
        <strain evidence="3 4">KN-1</strain>
    </source>
</reference>
<dbReference type="RefSeq" id="WP_221289483.1">
    <property type="nucleotide sequence ID" value="NZ_AP024597.1"/>
</dbReference>
<dbReference type="EMBL" id="AP024597">
    <property type="protein sequence ID" value="BCU69454.1"/>
    <property type="molecule type" value="Genomic_DNA"/>
</dbReference>
<keyword evidence="2" id="KW-0472">Membrane</keyword>
<feature type="transmembrane region" description="Helical" evidence="2">
    <location>
        <begin position="93"/>
        <end position="113"/>
    </location>
</feature>
<sequence length="618" mass="69489">MLDSIRSLGDVNILIRKALLMVINGILSYQLSYSLIKNVGSAEIIAALVFALSFLVGDILIVFTAIGGIIDLFQSYIFSLLSSGKILFNSPDFIQFIISIVFLFIVPLIALGVTRSSRSFITSGALILTQINPIWSLLLFSGISQSDNYAVNVLSSAPLAILFIYLNHSLLSIVIIALLVIAAFSYSLKSYYGLIGSVFVALGYAFLVKAGYSISILSVIVSIAIYGVSLSVSTLSSLHENKKAYETLKNDLTEELKSINSILYTLKEEVKQEKSEFSNTINGYINEVTKLQDKVSQCRSIECEEEVKNELGNTRRMITIELNNLIFDKIKLYNDFSEKLKFLGINLPELEYPKEEIKIEEFLDFYNNLRSVIEKNILTAANIINSLIENLGKTLGLYLQKVKVINEDNILEKAKSIDVKDIDTKLNICLGKATEIGQLLLTTPDTFELKKELATLPLQPFTINKLNQASKILEKFTNITLSELSMSYSTFRDISMKFSTIEMKNLEEIINTLIIAMQSADTPHCEKVSRLYDSITNIEQMMNYVREKDVILQLDEIVDAILPQLKERETIELGDLGINEKYAEFLLRALNNRGITAKLEGNRVILRNNNKNNKDIYY</sequence>
<feature type="transmembrane region" description="Helical" evidence="2">
    <location>
        <begin position="44"/>
        <end position="73"/>
    </location>
</feature>
<dbReference type="KEGG" id="csty:KN1_07510"/>
<keyword evidence="2" id="KW-0812">Transmembrane</keyword>
<keyword evidence="4" id="KW-1185">Reference proteome</keyword>
<organism evidence="3 4">
    <name type="scientific">Stygiolobus caldivivus</name>
    <dbReference type="NCBI Taxonomy" id="2824673"/>
    <lineage>
        <taxon>Archaea</taxon>
        <taxon>Thermoproteota</taxon>
        <taxon>Thermoprotei</taxon>
        <taxon>Sulfolobales</taxon>
        <taxon>Sulfolobaceae</taxon>
        <taxon>Stygiolobus</taxon>
    </lineage>
</organism>
<dbReference type="GeneID" id="66162508"/>
<feature type="transmembrane region" description="Helical" evidence="2">
    <location>
        <begin position="120"/>
        <end position="140"/>
    </location>
</feature>
<accession>A0A8D5U551</accession>
<feature type="transmembrane region" description="Helical" evidence="2">
    <location>
        <begin position="214"/>
        <end position="235"/>
    </location>
</feature>
<evidence type="ECO:0000313" key="3">
    <source>
        <dbReference type="EMBL" id="BCU69454.1"/>
    </source>
</evidence>
<name>A0A8D5U551_9CREN</name>
<dbReference type="Proteomes" id="UP000825123">
    <property type="component" value="Chromosome"/>
</dbReference>
<protein>
    <submittedName>
        <fullName evidence="3">Uncharacterized protein</fullName>
    </submittedName>
</protein>
<gene>
    <name evidence="3" type="ORF">KN1_07510</name>
</gene>